<dbReference type="Pfam" id="PF00296">
    <property type="entry name" value="Bac_luciferase"/>
    <property type="match status" value="1"/>
</dbReference>
<dbReference type="SUPFAM" id="SSF51679">
    <property type="entry name" value="Bacterial luciferase-like"/>
    <property type="match status" value="1"/>
</dbReference>
<dbReference type="InterPro" id="IPR019949">
    <property type="entry name" value="CmoO-like"/>
</dbReference>
<dbReference type="EMBL" id="CAEZSL010000126">
    <property type="protein sequence ID" value="CAB4548348.1"/>
    <property type="molecule type" value="Genomic_DNA"/>
</dbReference>
<dbReference type="GO" id="GO:0005829">
    <property type="term" value="C:cytosol"/>
    <property type="evidence" value="ECO:0007669"/>
    <property type="project" value="TreeGrafter"/>
</dbReference>
<dbReference type="InterPro" id="IPR036661">
    <property type="entry name" value="Luciferase-like_sf"/>
</dbReference>
<dbReference type="InterPro" id="IPR050766">
    <property type="entry name" value="Bact_Lucif_Oxidored"/>
</dbReference>
<dbReference type="AlphaFoldDB" id="A0A6J6CEE5"/>
<dbReference type="NCBIfam" id="TIGR03558">
    <property type="entry name" value="oxido_grp_1"/>
    <property type="match status" value="1"/>
</dbReference>
<dbReference type="PANTHER" id="PTHR30137">
    <property type="entry name" value="LUCIFERASE-LIKE MONOOXYGENASE"/>
    <property type="match status" value="1"/>
</dbReference>
<protein>
    <submittedName>
        <fullName evidence="3">Unannotated protein</fullName>
    </submittedName>
</protein>
<dbReference type="PANTHER" id="PTHR30137:SF6">
    <property type="entry name" value="LUCIFERASE-LIKE MONOOXYGENASE"/>
    <property type="match status" value="1"/>
</dbReference>
<dbReference type="CDD" id="cd00347">
    <property type="entry name" value="Flavin_utilizing_monoxygenases"/>
    <property type="match status" value="1"/>
</dbReference>
<evidence type="ECO:0000313" key="3">
    <source>
        <dbReference type="EMBL" id="CAB4548348.1"/>
    </source>
</evidence>
<comment type="similarity">
    <text evidence="1">To bacterial alkanal monooxygenase alpha and beta chains.</text>
</comment>
<dbReference type="InterPro" id="IPR011251">
    <property type="entry name" value="Luciferase-like_dom"/>
</dbReference>
<dbReference type="Gene3D" id="3.20.20.30">
    <property type="entry name" value="Luciferase-like domain"/>
    <property type="match status" value="1"/>
</dbReference>
<evidence type="ECO:0000259" key="2">
    <source>
        <dbReference type="Pfam" id="PF00296"/>
    </source>
</evidence>
<proteinExistence type="predicted"/>
<reference evidence="3" key="1">
    <citation type="submission" date="2020-05" db="EMBL/GenBank/DDBJ databases">
        <authorList>
            <person name="Chiriac C."/>
            <person name="Salcher M."/>
            <person name="Ghai R."/>
            <person name="Kavagutti S V."/>
        </authorList>
    </citation>
    <scope>NUCLEOTIDE SEQUENCE</scope>
</reference>
<gene>
    <name evidence="3" type="ORF">UFOPK1421_01107</name>
    <name evidence="4" type="ORF">UFOPK2921_00936</name>
</gene>
<dbReference type="FunFam" id="3.20.20.30:FF:000002">
    <property type="entry name" value="LLM class flavin-dependent oxidoreductase"/>
    <property type="match status" value="1"/>
</dbReference>
<evidence type="ECO:0000256" key="1">
    <source>
        <dbReference type="ARBA" id="ARBA00007789"/>
    </source>
</evidence>
<dbReference type="EMBL" id="CAEZZV010000116">
    <property type="protein sequence ID" value="CAB4782226.1"/>
    <property type="molecule type" value="Genomic_DNA"/>
</dbReference>
<evidence type="ECO:0000313" key="4">
    <source>
        <dbReference type="EMBL" id="CAB4782226.1"/>
    </source>
</evidence>
<sequence length="354" mass="38587">MSLSRAVPLSVLDLSILREGSTSADALAQTTALALCAQDNGYHRFWVAEHHNMPSVACTTPPVLIAHLAGATERIIIGSGGVMLPNHAPLVVAEQFAMLEALHPGRIDVGIGRAPGTDQHTASALRRSEGALGAEDFPQDLFELMDLLGDRRFDTKIGDRFKATPAATSFPRIFLLGSSGYSAHLAARLGLPFGFAHHFDMGGTFEAAEIYRSRFEPSHILREPHMIVTANVLAADSDEEAHWHAKSARLTGYLRRTGRFLALPSAQDAADHPDIDQAERMPSSRIVGEASKVAEQLHQLVARIGANEAMVTAVAYDTEARVRSLQLLNKHWRKSDSFTADREVRHHQVGLPHQ</sequence>
<organism evidence="3">
    <name type="scientific">freshwater metagenome</name>
    <dbReference type="NCBI Taxonomy" id="449393"/>
    <lineage>
        <taxon>unclassified sequences</taxon>
        <taxon>metagenomes</taxon>
        <taxon>ecological metagenomes</taxon>
    </lineage>
</organism>
<dbReference type="GO" id="GO:0016705">
    <property type="term" value="F:oxidoreductase activity, acting on paired donors, with incorporation or reduction of molecular oxygen"/>
    <property type="evidence" value="ECO:0007669"/>
    <property type="project" value="InterPro"/>
</dbReference>
<feature type="domain" description="Luciferase-like" evidence="2">
    <location>
        <begin position="21"/>
        <end position="306"/>
    </location>
</feature>
<name>A0A6J6CEE5_9ZZZZ</name>
<accession>A0A6J6CEE5</accession>